<comment type="similarity">
    <text evidence="3">Belongs to the TRAFAC class myosin-kinesin ATPase superfamily. Myosin family.</text>
</comment>
<dbReference type="PROSITE" id="PS51016">
    <property type="entry name" value="MYTH4"/>
    <property type="match status" value="1"/>
</dbReference>
<feature type="domain" description="MyTH4" evidence="5">
    <location>
        <begin position="755"/>
        <end position="897"/>
    </location>
</feature>
<dbReference type="GO" id="GO:0003779">
    <property type="term" value="F:actin binding"/>
    <property type="evidence" value="ECO:0007669"/>
    <property type="project" value="UniProtKB-KW"/>
</dbReference>
<sequence>MPGGSEIAFLESLDSVHVPSPLLSLRPTHFTIVHYAGTVDYLVEGFLEKNGDKFLEDQRTTMLGSESELIRALFDDAVLDQRKRAQTACASSKTIASRFCKQLDDLITQLSASKPHFIRCIKPNSQKKPAIFEPSLCLQQLQYSGIFEITAITRSGFPFRCSHQAFVARYGCIVPSINFQSQSQQVIWRDAASKLLNALPRELSQDMRMRLGRTMVLWRVKEHEQLELLRNVAVETSVVQIQASARRQLARRARVVATRARQACEQAVARRDVEMLQEAIEMAKKLPVSFAWARSAQLMMNRLALEARVKGTLESLVGRNPEETHERLRACVAEAEELGNEFATFYETLLSRAHAQLHVVSQQRDARDLLKQIIDKDSLRRGLKMAADSNLFDGVDAMSARRTEDMDLILIAQTALSRMDEEELKLDVLRDALFNTGVLRWDDAHQPILSACSADILNAALTDCISFGTRTQEGVFLQEAGRVSLKLRQLVLAAGDGAWSVEQREAIENVLQSSVPLHAKVPELQEAARRVASRAKVQDVVTLLEQSIAVLHHEALKMALMQAEAAGKESLRPYAALYSTAQALDLKLDQIRSGLRKGIKEVSLDDLRPALKSAATIGLTHYEQPTASMLALQIERILTRARAALKELETADMHAILAEAQSLNLCTAEIDQIRTLVEMTPEKLLVEQLKVAVRLGQEDRQDELQMEIKKLFFARSGNMFALQSFPKLRSAEEWASAKRIAGKTRKELRDLFLQFQSEPIPTSLTQLDKIHRENATHIFRCIQGYMGDAGFCYPLVVVKEMIGLALKGGGPLQTEAYVQLMKQLTGNPNAKSVRLGWQLFALMLQSFPPDPALENFVVNFLRVRSPEADSYLKLSCASARCGPRHRVPDEQELLELLQALEVRPDEKNKSRGVTAMLPPPTPRNCSTSIKEGQAVSGKL</sequence>
<feature type="region of interest" description="Actin-binding" evidence="3">
    <location>
        <begin position="103"/>
        <end position="125"/>
    </location>
</feature>
<gene>
    <name evidence="7" type="ORF">AB1Y20_018761</name>
</gene>
<comment type="caution">
    <text evidence="3">Lacks conserved residue(s) required for the propagation of feature annotation.</text>
</comment>
<dbReference type="SUPFAM" id="SSF52540">
    <property type="entry name" value="P-loop containing nucleoside triphosphate hydrolases"/>
    <property type="match status" value="1"/>
</dbReference>
<evidence type="ECO:0000256" key="3">
    <source>
        <dbReference type="PROSITE-ProRule" id="PRU00782"/>
    </source>
</evidence>
<dbReference type="SMART" id="SM00242">
    <property type="entry name" value="MYSc"/>
    <property type="match status" value="1"/>
</dbReference>
<dbReference type="SMART" id="SM00139">
    <property type="entry name" value="MyTH4"/>
    <property type="match status" value="1"/>
</dbReference>
<dbReference type="AlphaFoldDB" id="A0AB34JT20"/>
<dbReference type="PANTHER" id="PTHR22692:SF26">
    <property type="entry name" value="SH3 DOMAIN-CONTAINING PROTEIN"/>
    <property type="match status" value="1"/>
</dbReference>
<keyword evidence="3" id="KW-0009">Actin-binding</keyword>
<evidence type="ECO:0000256" key="4">
    <source>
        <dbReference type="SAM" id="MobiDB-lite"/>
    </source>
</evidence>
<evidence type="ECO:0008006" key="9">
    <source>
        <dbReference type="Google" id="ProtNLM"/>
    </source>
</evidence>
<proteinExistence type="inferred from homology"/>
<keyword evidence="8" id="KW-1185">Reference proteome</keyword>
<dbReference type="Pfam" id="PF00063">
    <property type="entry name" value="Myosin_head"/>
    <property type="match status" value="1"/>
</dbReference>
<evidence type="ECO:0000313" key="7">
    <source>
        <dbReference type="EMBL" id="KAL1523840.1"/>
    </source>
</evidence>
<evidence type="ECO:0000256" key="1">
    <source>
        <dbReference type="ARBA" id="ARBA00023123"/>
    </source>
</evidence>
<dbReference type="GO" id="GO:0005524">
    <property type="term" value="F:ATP binding"/>
    <property type="evidence" value="ECO:0007669"/>
    <property type="project" value="InterPro"/>
</dbReference>
<dbReference type="Gene3D" id="1.20.5.4820">
    <property type="match status" value="1"/>
</dbReference>
<dbReference type="InterPro" id="IPR027417">
    <property type="entry name" value="P-loop_NTPase"/>
</dbReference>
<protein>
    <recommendedName>
        <fullName evidence="9">Myosin motor domain-containing protein</fullName>
    </recommendedName>
</protein>
<dbReference type="PANTHER" id="PTHR22692">
    <property type="entry name" value="MYOSIN VII, XV"/>
    <property type="match status" value="1"/>
</dbReference>
<keyword evidence="2" id="KW-0505">Motor protein</keyword>
<dbReference type="GO" id="GO:0016459">
    <property type="term" value="C:myosin complex"/>
    <property type="evidence" value="ECO:0007669"/>
    <property type="project" value="UniProtKB-KW"/>
</dbReference>
<dbReference type="Gene3D" id="1.20.58.530">
    <property type="match status" value="1"/>
</dbReference>
<reference evidence="7 8" key="1">
    <citation type="journal article" date="2024" name="Science">
        <title>Giant polyketide synthase enzymes in the biosynthesis of giant marine polyether toxins.</title>
        <authorList>
            <person name="Fallon T.R."/>
            <person name="Shende V.V."/>
            <person name="Wierzbicki I.H."/>
            <person name="Pendleton A.L."/>
            <person name="Watervoot N.F."/>
            <person name="Auber R.P."/>
            <person name="Gonzalez D.J."/>
            <person name="Wisecaver J.H."/>
            <person name="Moore B.S."/>
        </authorList>
    </citation>
    <scope>NUCLEOTIDE SEQUENCE [LARGE SCALE GENOMIC DNA]</scope>
    <source>
        <strain evidence="7 8">12B1</strain>
    </source>
</reference>
<name>A0AB34JT20_PRYPA</name>
<dbReference type="InterPro" id="IPR036961">
    <property type="entry name" value="Kinesin_motor_dom_sf"/>
</dbReference>
<dbReference type="PROSITE" id="PS51456">
    <property type="entry name" value="MYOSIN_MOTOR"/>
    <property type="match status" value="1"/>
</dbReference>
<dbReference type="InterPro" id="IPR038185">
    <property type="entry name" value="MyTH4_dom_sf"/>
</dbReference>
<dbReference type="GO" id="GO:0003774">
    <property type="term" value="F:cytoskeletal motor activity"/>
    <property type="evidence" value="ECO:0007669"/>
    <property type="project" value="InterPro"/>
</dbReference>
<dbReference type="EMBL" id="JBGBPQ010000005">
    <property type="protein sequence ID" value="KAL1523840.1"/>
    <property type="molecule type" value="Genomic_DNA"/>
</dbReference>
<dbReference type="InterPro" id="IPR000857">
    <property type="entry name" value="MyTH4_dom"/>
</dbReference>
<evidence type="ECO:0000259" key="6">
    <source>
        <dbReference type="PROSITE" id="PS51456"/>
    </source>
</evidence>
<dbReference type="Gene3D" id="3.40.850.10">
    <property type="entry name" value="Kinesin motor domain"/>
    <property type="match status" value="1"/>
</dbReference>
<comment type="caution">
    <text evidence="7">The sequence shown here is derived from an EMBL/GenBank/DDBJ whole genome shotgun (WGS) entry which is preliminary data.</text>
</comment>
<evidence type="ECO:0000313" key="8">
    <source>
        <dbReference type="Proteomes" id="UP001515480"/>
    </source>
</evidence>
<dbReference type="Proteomes" id="UP001515480">
    <property type="component" value="Unassembled WGS sequence"/>
</dbReference>
<accession>A0AB34JT20</accession>
<dbReference type="InterPro" id="IPR001609">
    <property type="entry name" value="Myosin_head_motor_dom-like"/>
</dbReference>
<feature type="domain" description="Myosin motor" evidence="6">
    <location>
        <begin position="1"/>
        <end position="231"/>
    </location>
</feature>
<dbReference type="Gene3D" id="1.25.40.530">
    <property type="entry name" value="MyTH4 domain"/>
    <property type="match status" value="1"/>
</dbReference>
<dbReference type="Pfam" id="PF00784">
    <property type="entry name" value="MyTH4"/>
    <property type="match status" value="1"/>
</dbReference>
<organism evidence="7 8">
    <name type="scientific">Prymnesium parvum</name>
    <name type="common">Toxic golden alga</name>
    <dbReference type="NCBI Taxonomy" id="97485"/>
    <lineage>
        <taxon>Eukaryota</taxon>
        <taxon>Haptista</taxon>
        <taxon>Haptophyta</taxon>
        <taxon>Prymnesiophyceae</taxon>
        <taxon>Prymnesiales</taxon>
        <taxon>Prymnesiaceae</taxon>
        <taxon>Prymnesium</taxon>
    </lineage>
</organism>
<evidence type="ECO:0000259" key="5">
    <source>
        <dbReference type="PROSITE" id="PS51016"/>
    </source>
</evidence>
<feature type="region of interest" description="Disordered" evidence="4">
    <location>
        <begin position="906"/>
        <end position="939"/>
    </location>
</feature>
<dbReference type="InterPro" id="IPR051567">
    <property type="entry name" value="Unconventional_Myosin_ATPase"/>
</dbReference>
<keyword evidence="1 3" id="KW-0518">Myosin</keyword>
<dbReference type="PROSITE" id="PS50096">
    <property type="entry name" value="IQ"/>
    <property type="match status" value="1"/>
</dbReference>
<evidence type="ECO:0000256" key="2">
    <source>
        <dbReference type="ARBA" id="ARBA00023175"/>
    </source>
</evidence>